<evidence type="ECO:0000313" key="4">
    <source>
        <dbReference type="EMBL" id="KXA93681.1"/>
    </source>
</evidence>
<keyword evidence="2" id="KW-0812">Transmembrane</keyword>
<evidence type="ECO:0000256" key="2">
    <source>
        <dbReference type="SAM" id="Phobius"/>
    </source>
</evidence>
<protein>
    <recommendedName>
        <fullName evidence="3">ABC transporter substrate-binding protein PnrA-like domain-containing protein</fullName>
    </recommendedName>
</protein>
<dbReference type="InterPro" id="IPR052910">
    <property type="entry name" value="ABC-Purine-Binding"/>
</dbReference>
<dbReference type="Pfam" id="PF02608">
    <property type="entry name" value="Bmp"/>
    <property type="match status" value="1"/>
</dbReference>
<comment type="caution">
    <text evidence="4">The sequence shown here is derived from an EMBL/GenBank/DDBJ whole genome shotgun (WGS) entry which is preliminary data.</text>
</comment>
<dbReference type="AlphaFoldDB" id="A0A133UHJ4"/>
<dbReference type="Proteomes" id="UP000070657">
    <property type="component" value="Unassembled WGS sequence"/>
</dbReference>
<dbReference type="EMBL" id="LHXP01000011">
    <property type="protein sequence ID" value="KXA93681.1"/>
    <property type="molecule type" value="Genomic_DNA"/>
</dbReference>
<keyword evidence="5" id="KW-1185">Reference proteome</keyword>
<keyword evidence="1" id="KW-0732">Signal</keyword>
<dbReference type="InterPro" id="IPR003760">
    <property type="entry name" value="PnrA-like"/>
</dbReference>
<gene>
    <name evidence="4" type="ORF">AKJ66_01380</name>
</gene>
<proteinExistence type="predicted"/>
<feature type="transmembrane region" description="Helical" evidence="2">
    <location>
        <begin position="12"/>
        <end position="34"/>
    </location>
</feature>
<sequence>MNNLLDEKGISVAMAVIISVIVTGIVVGVAVYMVSGGEDQVTPEENVTAEDVETFLQEQDDDTVRGVLGAASQDVLGQVLQQPREMTLAIEHFSVVEGTTWDGAHYRGAQRLTDKYPSLEYVYREEVGPDQTNPFAEELISEESADIIVGSAEFMGLPLADIADDYPDKYFVSILASDVTTKRNFIRFFPRQYQALYLEGLIAGALTDTGNIGIVSAFPTIQVLRREGAFHLGVKKAEEILGKDVTIYKQYAGDWFLPTEERNIAESLVTNHNCDVLTQQTDSGSPLDVAEEEGVWFVGKDMDVVGEYGWSDTSTVAVSFDTRWEVGYEKMIADYYTGNPDPDTFLYPGMSDAITLADGSTLPTVDIQNNNKIGVNAISPEAEIPDEIIAEVEEKRDLMMKGVWDPFYAFELVSNGTGMEDAPEKGTVVWEAGEMPAKVNLFRDFNFDLEGIELVD</sequence>
<evidence type="ECO:0000313" key="5">
    <source>
        <dbReference type="Proteomes" id="UP000070657"/>
    </source>
</evidence>
<keyword evidence="2" id="KW-0472">Membrane</keyword>
<evidence type="ECO:0000259" key="3">
    <source>
        <dbReference type="Pfam" id="PF02608"/>
    </source>
</evidence>
<dbReference type="PANTHER" id="PTHR43208">
    <property type="entry name" value="ABC TRANSPORTER SUBSTRATE-BINDING PROTEIN"/>
    <property type="match status" value="1"/>
</dbReference>
<dbReference type="Gene3D" id="3.40.50.2300">
    <property type="match status" value="2"/>
</dbReference>
<dbReference type="GO" id="GO:0005886">
    <property type="term" value="C:plasma membrane"/>
    <property type="evidence" value="ECO:0007669"/>
    <property type="project" value="InterPro"/>
</dbReference>
<reference evidence="4 5" key="1">
    <citation type="journal article" date="2016" name="Sci. Rep.">
        <title>Metabolic traits of an uncultured archaeal lineage -MSBL1- from brine pools of the Red Sea.</title>
        <authorList>
            <person name="Mwirichia R."/>
            <person name="Alam I."/>
            <person name="Rashid M."/>
            <person name="Vinu M."/>
            <person name="Ba-Alawi W."/>
            <person name="Anthony Kamau A."/>
            <person name="Kamanda Ngugi D."/>
            <person name="Goker M."/>
            <person name="Klenk H.P."/>
            <person name="Bajic V."/>
            <person name="Stingl U."/>
        </authorList>
    </citation>
    <scope>NUCLEOTIDE SEQUENCE [LARGE SCALE GENOMIC DNA]</scope>
    <source>
        <strain evidence="4">SCGC-AAA259E22</strain>
    </source>
</reference>
<keyword evidence="2" id="KW-1133">Transmembrane helix</keyword>
<organism evidence="4 5">
    <name type="scientific">candidate division MSBL1 archaeon SCGC-AAA259E22</name>
    <dbReference type="NCBI Taxonomy" id="1698265"/>
    <lineage>
        <taxon>Archaea</taxon>
        <taxon>Methanobacteriati</taxon>
        <taxon>Methanobacteriota</taxon>
        <taxon>candidate division MSBL1</taxon>
    </lineage>
</organism>
<dbReference type="PANTHER" id="PTHR43208:SF1">
    <property type="entry name" value="ABC TRANSPORTER SUBSTRATE-BINDING PROTEIN"/>
    <property type="match status" value="1"/>
</dbReference>
<feature type="domain" description="ABC transporter substrate-binding protein PnrA-like" evidence="3">
    <location>
        <begin position="95"/>
        <end position="337"/>
    </location>
</feature>
<evidence type="ECO:0000256" key="1">
    <source>
        <dbReference type="ARBA" id="ARBA00022729"/>
    </source>
</evidence>
<name>A0A133UHJ4_9EURY</name>
<accession>A0A133UHJ4</accession>